<keyword evidence="2" id="KW-1185">Reference proteome</keyword>
<sequence>MEGLLARELVAELEDLTRAVRGLVRLVACVLELEMPPGETPEVQLEIRERLHTIVQESIHERSR</sequence>
<organism evidence="1 2">
    <name type="scientific">Candidatus Nephthysia bennettiae</name>
    <dbReference type="NCBI Taxonomy" id="3127016"/>
    <lineage>
        <taxon>Bacteria</taxon>
        <taxon>Bacillati</taxon>
        <taxon>Candidatus Dormiibacterota</taxon>
        <taxon>Candidatus Dormibacteria</taxon>
        <taxon>Candidatus Dormibacterales</taxon>
        <taxon>Candidatus Dormibacteraceae</taxon>
        <taxon>Candidatus Nephthysia</taxon>
    </lineage>
</organism>
<accession>A0A934N822</accession>
<evidence type="ECO:0000313" key="1">
    <source>
        <dbReference type="EMBL" id="MBJ7597528.1"/>
    </source>
</evidence>
<evidence type="ECO:0000313" key="2">
    <source>
        <dbReference type="Proteomes" id="UP000612893"/>
    </source>
</evidence>
<dbReference type="RefSeq" id="WP_338199829.1">
    <property type="nucleotide sequence ID" value="NZ_JAEKNR010000065.1"/>
</dbReference>
<dbReference type="EMBL" id="JAEKNR010000065">
    <property type="protein sequence ID" value="MBJ7597528.1"/>
    <property type="molecule type" value="Genomic_DNA"/>
</dbReference>
<comment type="caution">
    <text evidence="1">The sequence shown here is derived from an EMBL/GenBank/DDBJ whole genome shotgun (WGS) entry which is preliminary data.</text>
</comment>
<name>A0A934N822_9BACT</name>
<gene>
    <name evidence="1" type="ORF">JF922_05520</name>
</gene>
<protein>
    <submittedName>
        <fullName evidence="1">Uncharacterized protein</fullName>
    </submittedName>
</protein>
<dbReference type="AlphaFoldDB" id="A0A934N822"/>
<reference evidence="1" key="1">
    <citation type="submission" date="2020-10" db="EMBL/GenBank/DDBJ databases">
        <title>Ca. Dormibacterota MAGs.</title>
        <authorList>
            <person name="Montgomery K."/>
        </authorList>
    </citation>
    <scope>NUCLEOTIDE SEQUENCE [LARGE SCALE GENOMIC DNA]</scope>
    <source>
        <strain evidence="1">SC8812_S17_10</strain>
    </source>
</reference>
<proteinExistence type="predicted"/>
<dbReference type="Proteomes" id="UP000612893">
    <property type="component" value="Unassembled WGS sequence"/>
</dbReference>